<dbReference type="EMBL" id="VSSQ01002500">
    <property type="protein sequence ID" value="MPM15789.1"/>
    <property type="molecule type" value="Genomic_DNA"/>
</dbReference>
<gene>
    <name evidence="1" type="ORF">SDC9_62161</name>
</gene>
<proteinExistence type="predicted"/>
<accession>A0A644XI85</accession>
<protein>
    <recommendedName>
        <fullName evidence="2">Glutamine cyclotransferase</fullName>
    </recommendedName>
</protein>
<dbReference type="PANTHER" id="PTHR31270:SF1">
    <property type="entry name" value="GLUTAMINYL-PEPTIDE CYCLOTRANSFERASE"/>
    <property type="match status" value="1"/>
</dbReference>
<organism evidence="1">
    <name type="scientific">bioreactor metagenome</name>
    <dbReference type="NCBI Taxonomy" id="1076179"/>
    <lineage>
        <taxon>unclassified sequences</taxon>
        <taxon>metagenomes</taxon>
        <taxon>ecological metagenomes</taxon>
    </lineage>
</organism>
<reference evidence="1" key="1">
    <citation type="submission" date="2019-08" db="EMBL/GenBank/DDBJ databases">
        <authorList>
            <person name="Kucharzyk K."/>
            <person name="Murdoch R.W."/>
            <person name="Higgins S."/>
            <person name="Loffler F."/>
        </authorList>
    </citation>
    <scope>NUCLEOTIDE SEQUENCE</scope>
</reference>
<dbReference type="InterPro" id="IPR011044">
    <property type="entry name" value="Quino_amine_DH_bsu"/>
</dbReference>
<dbReference type="InterPro" id="IPR007788">
    <property type="entry name" value="QCT"/>
</dbReference>
<dbReference type="Pfam" id="PF05096">
    <property type="entry name" value="Glu_cyclase_2"/>
    <property type="match status" value="1"/>
</dbReference>
<dbReference type="SUPFAM" id="SSF50969">
    <property type="entry name" value="YVTN repeat-like/Quinoprotein amine dehydrogenase"/>
    <property type="match status" value="1"/>
</dbReference>
<evidence type="ECO:0008006" key="2">
    <source>
        <dbReference type="Google" id="ProtNLM"/>
    </source>
</evidence>
<evidence type="ECO:0000313" key="1">
    <source>
        <dbReference type="EMBL" id="MPM15789.1"/>
    </source>
</evidence>
<dbReference type="AlphaFoldDB" id="A0A644XI85"/>
<dbReference type="GO" id="GO:0016603">
    <property type="term" value="F:glutaminyl-peptide cyclotransferase activity"/>
    <property type="evidence" value="ECO:0007669"/>
    <property type="project" value="InterPro"/>
</dbReference>
<sequence length="260" mass="29541">MLYKGFFKLIVMVFAIIALAPNCRAQGTKAVGYKAKVTATFPHYEKAYTQGLFFYKGRLYESSGQYGQSFFHEVDLAKGSTLRSFNLAPKFFAEGAVVLNDKLYILTWMEMEVLVYDINTLRQVGKLFNRREGWGLTTDGRSLISTDGSSNIFFHDPATFADQSRIEVTLNGKPLSQLNELEYINGEIWANVYGTDMIVIINPVTGIVRATVDCTGLLPLRLRKPDTDVLNGIAYDPENRHIYVTGKYWPRMFRIELEKL</sequence>
<name>A0A644XI85_9ZZZZ</name>
<dbReference type="PANTHER" id="PTHR31270">
    <property type="entry name" value="GLUTAMINYL-PEPTIDE CYCLOTRANSFERASE"/>
    <property type="match status" value="1"/>
</dbReference>
<comment type="caution">
    <text evidence="1">The sequence shown here is derived from an EMBL/GenBank/DDBJ whole genome shotgun (WGS) entry which is preliminary data.</text>
</comment>